<dbReference type="Proteomes" id="UP000663866">
    <property type="component" value="Unassembled WGS sequence"/>
</dbReference>
<protein>
    <submittedName>
        <fullName evidence="2">Uncharacterized protein</fullName>
    </submittedName>
</protein>
<feature type="compositionally biased region" description="Low complexity" evidence="1">
    <location>
        <begin position="1"/>
        <end position="23"/>
    </location>
</feature>
<feature type="region of interest" description="Disordered" evidence="1">
    <location>
        <begin position="1"/>
        <end position="45"/>
    </location>
</feature>
<gene>
    <name evidence="2" type="ORF">OVN521_LOCUS51320</name>
</gene>
<evidence type="ECO:0000313" key="2">
    <source>
        <dbReference type="EMBL" id="CAF4784981.1"/>
    </source>
</evidence>
<accession>A0A821NIQ9</accession>
<dbReference type="EMBL" id="CAJOBG010122702">
    <property type="protein sequence ID" value="CAF4784981.1"/>
    <property type="molecule type" value="Genomic_DNA"/>
</dbReference>
<feature type="non-terminal residue" evidence="2">
    <location>
        <position position="45"/>
    </location>
</feature>
<evidence type="ECO:0000256" key="1">
    <source>
        <dbReference type="SAM" id="MobiDB-lite"/>
    </source>
</evidence>
<comment type="caution">
    <text evidence="2">The sequence shown here is derived from an EMBL/GenBank/DDBJ whole genome shotgun (WGS) entry which is preliminary data.</text>
</comment>
<proteinExistence type="predicted"/>
<name>A0A821NIQ9_9BILA</name>
<evidence type="ECO:0000313" key="3">
    <source>
        <dbReference type="Proteomes" id="UP000663866"/>
    </source>
</evidence>
<feature type="compositionally biased region" description="Polar residues" evidence="1">
    <location>
        <begin position="24"/>
        <end position="45"/>
    </location>
</feature>
<reference evidence="2" key="1">
    <citation type="submission" date="2021-02" db="EMBL/GenBank/DDBJ databases">
        <authorList>
            <person name="Nowell W R."/>
        </authorList>
    </citation>
    <scope>NUCLEOTIDE SEQUENCE</scope>
</reference>
<sequence>MQYQAYMQQQQQPQTTPTSGSTTIAAPSQLYQSATGKQQISSGST</sequence>
<dbReference type="AlphaFoldDB" id="A0A821NIQ9"/>
<organism evidence="2 3">
    <name type="scientific">Rotaria magnacalcarata</name>
    <dbReference type="NCBI Taxonomy" id="392030"/>
    <lineage>
        <taxon>Eukaryota</taxon>
        <taxon>Metazoa</taxon>
        <taxon>Spiralia</taxon>
        <taxon>Gnathifera</taxon>
        <taxon>Rotifera</taxon>
        <taxon>Eurotatoria</taxon>
        <taxon>Bdelloidea</taxon>
        <taxon>Philodinida</taxon>
        <taxon>Philodinidae</taxon>
        <taxon>Rotaria</taxon>
    </lineage>
</organism>
<keyword evidence="3" id="KW-1185">Reference proteome</keyword>